<dbReference type="OMA" id="TESRWGG"/>
<dbReference type="EMBL" id="MNAD01000803">
    <property type="protein sequence ID" value="OJT10169.1"/>
    <property type="molecule type" value="Genomic_DNA"/>
</dbReference>
<feature type="chain" id="PRO_5009890637" description="Aminoglycoside phosphotransferase domain-containing protein" evidence="1">
    <location>
        <begin position="20"/>
        <end position="265"/>
    </location>
</feature>
<comment type="caution">
    <text evidence="3">The sequence shown here is derived from an EMBL/GenBank/DDBJ whole genome shotgun (WGS) entry which is preliminary data.</text>
</comment>
<dbReference type="SUPFAM" id="SSF56112">
    <property type="entry name" value="Protein kinase-like (PK-like)"/>
    <property type="match status" value="1"/>
</dbReference>
<dbReference type="CDD" id="cd05120">
    <property type="entry name" value="APH_ChoK_like"/>
    <property type="match status" value="1"/>
</dbReference>
<dbReference type="PANTHER" id="PTHR21310">
    <property type="entry name" value="AMINOGLYCOSIDE PHOSPHOTRANSFERASE-RELATED-RELATED"/>
    <property type="match status" value="1"/>
</dbReference>
<organism evidence="3 4">
    <name type="scientific">Trametes pubescens</name>
    <name type="common">White-rot fungus</name>
    <dbReference type="NCBI Taxonomy" id="154538"/>
    <lineage>
        <taxon>Eukaryota</taxon>
        <taxon>Fungi</taxon>
        <taxon>Dikarya</taxon>
        <taxon>Basidiomycota</taxon>
        <taxon>Agaricomycotina</taxon>
        <taxon>Agaricomycetes</taxon>
        <taxon>Polyporales</taxon>
        <taxon>Polyporaceae</taxon>
        <taxon>Trametes</taxon>
    </lineage>
</organism>
<dbReference type="PANTHER" id="PTHR21310:SF48">
    <property type="entry name" value="AMINOGLYCOSIDE PHOSPHOTRANSFERASE DOMAIN-CONTAINING PROTEIN"/>
    <property type="match status" value="1"/>
</dbReference>
<keyword evidence="1" id="KW-0732">Signal</keyword>
<feature type="domain" description="Aminoglycoside phosphotransferase" evidence="2">
    <location>
        <begin position="34"/>
        <end position="250"/>
    </location>
</feature>
<protein>
    <recommendedName>
        <fullName evidence="2">Aminoglycoside phosphotransferase domain-containing protein</fullName>
    </recommendedName>
</protein>
<evidence type="ECO:0000313" key="4">
    <source>
        <dbReference type="Proteomes" id="UP000184267"/>
    </source>
</evidence>
<dbReference type="InterPro" id="IPR002575">
    <property type="entry name" value="Aminoglycoside_PTrfase"/>
</dbReference>
<sequence>MFLALVIILVVDILQVVRGRNSQGRIVDLPFGLILKISSATKAAKEADIIRFVQRHTSVPIPRVVASDEVFGDRYLVMKKVAGESLDRTWPTMDPAQRARIVEQLHSYITQLRSLPSPHDRAVCSLYGTPLFDVRITCTGPVGPFANEDAFNDRLLETTAIYDKRATLPEYRSRLRADHAIVFTHGDIAPRNIMVDGDTIVALIDWEQSGWYPEHWEMVKAIWCPPYTKLSRDLWMEAVKDLFDKDYEAEQQVERDLSEYIVGFF</sequence>
<evidence type="ECO:0000259" key="2">
    <source>
        <dbReference type="Pfam" id="PF01636"/>
    </source>
</evidence>
<keyword evidence="4" id="KW-1185">Reference proteome</keyword>
<dbReference type="InterPro" id="IPR011009">
    <property type="entry name" value="Kinase-like_dom_sf"/>
</dbReference>
<name>A0A1M2VRD4_TRAPU</name>
<gene>
    <name evidence="3" type="ORF">TRAPUB_13274</name>
</gene>
<dbReference type="AlphaFoldDB" id="A0A1M2VRD4"/>
<dbReference type="Pfam" id="PF01636">
    <property type="entry name" value="APH"/>
    <property type="match status" value="1"/>
</dbReference>
<dbReference type="OrthoDB" id="5404599at2759"/>
<dbReference type="InterPro" id="IPR051678">
    <property type="entry name" value="AGP_Transferase"/>
</dbReference>
<reference evidence="3 4" key="1">
    <citation type="submission" date="2016-10" db="EMBL/GenBank/DDBJ databases">
        <title>Genome sequence of the basidiomycete white-rot fungus Trametes pubescens.</title>
        <authorList>
            <person name="Makela M.R."/>
            <person name="Granchi Z."/>
            <person name="Peng M."/>
            <person name="De Vries R.P."/>
            <person name="Grigoriev I."/>
            <person name="Riley R."/>
            <person name="Hilden K."/>
        </authorList>
    </citation>
    <scope>NUCLEOTIDE SEQUENCE [LARGE SCALE GENOMIC DNA]</scope>
    <source>
        <strain evidence="3 4">FBCC735</strain>
    </source>
</reference>
<dbReference type="Proteomes" id="UP000184267">
    <property type="component" value="Unassembled WGS sequence"/>
</dbReference>
<feature type="signal peptide" evidence="1">
    <location>
        <begin position="1"/>
        <end position="19"/>
    </location>
</feature>
<dbReference type="Gene3D" id="3.90.1200.10">
    <property type="match status" value="1"/>
</dbReference>
<dbReference type="STRING" id="154538.A0A1M2VRD4"/>
<evidence type="ECO:0000256" key="1">
    <source>
        <dbReference type="SAM" id="SignalP"/>
    </source>
</evidence>
<evidence type="ECO:0000313" key="3">
    <source>
        <dbReference type="EMBL" id="OJT10169.1"/>
    </source>
</evidence>
<accession>A0A1M2VRD4</accession>
<proteinExistence type="predicted"/>